<evidence type="ECO:0000313" key="7">
    <source>
        <dbReference type="Proteomes" id="UP000298138"/>
    </source>
</evidence>
<gene>
    <name evidence="6" type="ORF">EX30DRAFT_344755</name>
</gene>
<feature type="transmembrane region" description="Helical" evidence="5">
    <location>
        <begin position="227"/>
        <end position="249"/>
    </location>
</feature>
<comment type="subcellular location">
    <subcellularLocation>
        <location evidence="1">Membrane</location>
        <topology evidence="1">Multi-pass membrane protein</topology>
    </subcellularLocation>
</comment>
<dbReference type="GO" id="GO:0016020">
    <property type="term" value="C:membrane"/>
    <property type="evidence" value="ECO:0007669"/>
    <property type="project" value="UniProtKB-SubCell"/>
</dbReference>
<feature type="transmembrane region" description="Helical" evidence="5">
    <location>
        <begin position="427"/>
        <end position="448"/>
    </location>
</feature>
<dbReference type="InParanoid" id="A0A4S2MIP0"/>
<dbReference type="PANTHER" id="PTHR31162:SF0">
    <property type="entry name" value="MALIC ACID TRANSPORT PROTEIN"/>
    <property type="match status" value="1"/>
</dbReference>
<evidence type="ECO:0000256" key="2">
    <source>
        <dbReference type="ARBA" id="ARBA00022692"/>
    </source>
</evidence>
<dbReference type="STRING" id="341454.A0A4S2MIP0"/>
<evidence type="ECO:0000256" key="5">
    <source>
        <dbReference type="SAM" id="Phobius"/>
    </source>
</evidence>
<keyword evidence="7" id="KW-1185">Reference proteome</keyword>
<dbReference type="AlphaFoldDB" id="A0A4S2MIP0"/>
<protein>
    <recommendedName>
        <fullName evidence="8">Voltage-dependent anion channel</fullName>
    </recommendedName>
</protein>
<dbReference type="GO" id="GO:0015140">
    <property type="term" value="F:malate transmembrane transporter activity"/>
    <property type="evidence" value="ECO:0007669"/>
    <property type="project" value="InterPro"/>
</dbReference>
<feature type="transmembrane region" description="Helical" evidence="5">
    <location>
        <begin position="269"/>
        <end position="288"/>
    </location>
</feature>
<dbReference type="PANTHER" id="PTHR31162">
    <property type="entry name" value="MALIC ACID TRANSPORT PROTEIN-RELATED"/>
    <property type="match status" value="1"/>
</dbReference>
<feature type="transmembrane region" description="Helical" evidence="5">
    <location>
        <begin position="398"/>
        <end position="415"/>
    </location>
</feature>
<organism evidence="6 7">
    <name type="scientific">Ascodesmis nigricans</name>
    <dbReference type="NCBI Taxonomy" id="341454"/>
    <lineage>
        <taxon>Eukaryota</taxon>
        <taxon>Fungi</taxon>
        <taxon>Dikarya</taxon>
        <taxon>Ascomycota</taxon>
        <taxon>Pezizomycotina</taxon>
        <taxon>Pezizomycetes</taxon>
        <taxon>Pezizales</taxon>
        <taxon>Ascodesmidaceae</taxon>
        <taxon>Ascodesmis</taxon>
    </lineage>
</organism>
<dbReference type="Pfam" id="PF03595">
    <property type="entry name" value="SLAC1"/>
    <property type="match status" value="1"/>
</dbReference>
<feature type="transmembrane region" description="Helical" evidence="5">
    <location>
        <begin position="120"/>
        <end position="139"/>
    </location>
</feature>
<dbReference type="EMBL" id="ML220172">
    <property type="protein sequence ID" value="TGZ76585.1"/>
    <property type="molecule type" value="Genomic_DNA"/>
</dbReference>
<feature type="transmembrane region" description="Helical" evidence="5">
    <location>
        <begin position="193"/>
        <end position="215"/>
    </location>
</feature>
<sequence length="458" mass="50023">MATSANAGRNNGPDENAPLLGRVEEGLRGRRRGEREVSGWRDVLENKLTWEWYKPVLTSAAVSLLVLNLPYQSHGVRIFGSIIYYFSAIIFVLTLLVHIIRFAFRPSLIVNSFTHPDEGLHVSIFPAAVGMLILSGAAYTEHLHKSHDNHALRAFFWIYFALTLIFGIGSPLAQFSKGAREARERGERDFTAAAVQPILPFLLAAPVAATAIEYMTDTNNGYPSHKAIAILVFGSALHGAGILLSILYLSNVINRHHYYGLSAPLYRSTIFLAASLPALASWGSLLLATQSSRIFHHHPDTAPPHDPNPGIPPIWGGYPGPNDSNLLNLFTVPPVNPPPHPITPPLHPLLSPILYLLGVTSSIAFWGLALWFFILAAAANLLSLPTLSDKTISVMDVVFGHAAFFLASTQLLRVFGLPRALTVLAEILGVATVVVWIVVLLVGVFVVVTGRFRREGRE</sequence>
<dbReference type="InterPro" id="IPR030185">
    <property type="entry name" value="Mae1"/>
</dbReference>
<feature type="transmembrane region" description="Helical" evidence="5">
    <location>
        <begin position="353"/>
        <end position="378"/>
    </location>
</feature>
<keyword evidence="2 5" id="KW-0812">Transmembrane</keyword>
<keyword evidence="4 5" id="KW-0472">Membrane</keyword>
<dbReference type="OrthoDB" id="2901184at2759"/>
<evidence type="ECO:0000313" key="6">
    <source>
        <dbReference type="EMBL" id="TGZ76585.1"/>
    </source>
</evidence>
<evidence type="ECO:0000256" key="4">
    <source>
        <dbReference type="ARBA" id="ARBA00023136"/>
    </source>
</evidence>
<name>A0A4S2MIP0_9PEZI</name>
<dbReference type="Proteomes" id="UP000298138">
    <property type="component" value="Unassembled WGS sequence"/>
</dbReference>
<evidence type="ECO:0000256" key="3">
    <source>
        <dbReference type="ARBA" id="ARBA00022989"/>
    </source>
</evidence>
<feature type="transmembrane region" description="Helical" evidence="5">
    <location>
        <begin position="82"/>
        <end position="100"/>
    </location>
</feature>
<dbReference type="InterPro" id="IPR004695">
    <property type="entry name" value="SLAC1/Mae1/Ssu1/TehA"/>
</dbReference>
<feature type="transmembrane region" description="Helical" evidence="5">
    <location>
        <begin position="151"/>
        <end position="173"/>
    </location>
</feature>
<dbReference type="Gene3D" id="1.50.10.150">
    <property type="entry name" value="Voltage-dependent anion channel"/>
    <property type="match status" value="1"/>
</dbReference>
<reference evidence="6 7" key="1">
    <citation type="submission" date="2019-04" db="EMBL/GenBank/DDBJ databases">
        <title>Comparative genomics and transcriptomics to analyze fruiting body development in filamentous ascomycetes.</title>
        <authorList>
            <consortium name="DOE Joint Genome Institute"/>
            <person name="Lutkenhaus R."/>
            <person name="Traeger S."/>
            <person name="Breuer J."/>
            <person name="Kuo A."/>
            <person name="Lipzen A."/>
            <person name="Pangilinan J."/>
            <person name="Dilworth D."/>
            <person name="Sandor L."/>
            <person name="Poggeler S."/>
            <person name="Barry K."/>
            <person name="Grigoriev I.V."/>
            <person name="Nowrousian M."/>
        </authorList>
    </citation>
    <scope>NUCLEOTIDE SEQUENCE [LARGE SCALE GENOMIC DNA]</scope>
    <source>
        <strain evidence="6 7">CBS 389.68</strain>
    </source>
</reference>
<evidence type="ECO:0000256" key="1">
    <source>
        <dbReference type="ARBA" id="ARBA00004141"/>
    </source>
</evidence>
<keyword evidence="3 5" id="KW-1133">Transmembrane helix</keyword>
<proteinExistence type="predicted"/>
<dbReference type="InterPro" id="IPR038665">
    <property type="entry name" value="Voltage-dep_anion_channel_sf"/>
</dbReference>
<accession>A0A4S2MIP0</accession>
<evidence type="ECO:0008006" key="8">
    <source>
        <dbReference type="Google" id="ProtNLM"/>
    </source>
</evidence>